<feature type="domain" description="V-SNARE coiled-coil homology" evidence="10">
    <location>
        <begin position="192"/>
        <end position="252"/>
    </location>
</feature>
<dbReference type="PANTHER" id="PTHR45806">
    <property type="entry name" value="SYNAPTOBREVIN HOMOLOG YKT6"/>
    <property type="match status" value="1"/>
</dbReference>
<protein>
    <submittedName>
        <fullName evidence="11 13">Synaptobrevin YKT6</fullName>
    </submittedName>
</protein>
<dbReference type="Pfam" id="PF13774">
    <property type="entry name" value="Longin"/>
    <property type="match status" value="1"/>
</dbReference>
<keyword evidence="5" id="KW-0449">Lipoprotein</keyword>
<dbReference type="InterPro" id="IPR011012">
    <property type="entry name" value="Longin-like_dom_sf"/>
</dbReference>
<keyword evidence="4" id="KW-0564">Palmitate</keyword>
<dbReference type="OrthoDB" id="27923at2759"/>
<evidence type="ECO:0000256" key="4">
    <source>
        <dbReference type="ARBA" id="ARBA00023139"/>
    </source>
</evidence>
<dbReference type="Pfam" id="PF00957">
    <property type="entry name" value="Synaptobrevin"/>
    <property type="match status" value="1"/>
</dbReference>
<evidence type="ECO:0000256" key="2">
    <source>
        <dbReference type="ARBA" id="ARBA00022481"/>
    </source>
</evidence>
<keyword evidence="2" id="KW-0488">Methylation</keyword>
<comment type="similarity">
    <text evidence="1">Belongs to the synaptobrevin family.</text>
</comment>
<proteinExistence type="inferred from homology"/>
<dbReference type="WBParaSite" id="EgrG_000826400">
    <property type="protein sequence ID" value="EgrG_000826400"/>
    <property type="gene ID" value="EgrG_000826400"/>
</dbReference>
<reference evidence="11" key="2">
    <citation type="submission" date="2014-06" db="EMBL/GenBank/DDBJ databases">
        <authorList>
            <person name="Aslett M."/>
        </authorList>
    </citation>
    <scope>NUCLEOTIDE SEQUENCE</scope>
</reference>
<keyword evidence="8" id="KW-0175">Coiled coil</keyword>
<evidence type="ECO:0000256" key="6">
    <source>
        <dbReference type="ARBA" id="ARBA00023289"/>
    </source>
</evidence>
<dbReference type="GO" id="GO:0006888">
    <property type="term" value="P:endoplasmic reticulum to Golgi vesicle-mediated transport"/>
    <property type="evidence" value="ECO:0007669"/>
    <property type="project" value="TreeGrafter"/>
</dbReference>
<feature type="domain" description="Longin" evidence="9">
    <location>
        <begin position="60"/>
        <end position="181"/>
    </location>
</feature>
<evidence type="ECO:0000256" key="1">
    <source>
        <dbReference type="ARBA" id="ARBA00008025"/>
    </source>
</evidence>
<reference evidence="13" key="3">
    <citation type="submission" date="2020-10" db="UniProtKB">
        <authorList>
            <consortium name="WormBaseParasite"/>
        </authorList>
    </citation>
    <scope>IDENTIFICATION</scope>
</reference>
<comment type="subcellular location">
    <subcellularLocation>
        <location evidence="7">Endomembrane system</location>
        <topology evidence="7">Lipid-anchor</topology>
        <orientation evidence="7">Cytoplasmic side</orientation>
    </subcellularLocation>
</comment>
<dbReference type="SUPFAM" id="SSF58038">
    <property type="entry name" value="SNARE fusion complex"/>
    <property type="match status" value="1"/>
</dbReference>
<reference evidence="11 12" key="1">
    <citation type="journal article" date="2013" name="Nature">
        <title>The genomes of four tapeworm species reveal adaptations to parasitism.</title>
        <authorList>
            <person name="Tsai I.J."/>
            <person name="Zarowiecki M."/>
            <person name="Holroyd N."/>
            <person name="Garciarrubio A."/>
            <person name="Sanchez-Flores A."/>
            <person name="Brooks K.L."/>
            <person name="Tracey A."/>
            <person name="Bobes R.J."/>
            <person name="Fragoso G."/>
            <person name="Sciutto E."/>
            <person name="Aslett M."/>
            <person name="Beasley H."/>
            <person name="Bennett H.M."/>
            <person name="Cai J."/>
            <person name="Camicia F."/>
            <person name="Clark R."/>
            <person name="Cucher M."/>
            <person name="De Silva N."/>
            <person name="Day T.A."/>
            <person name="Deplazes P."/>
            <person name="Estrada K."/>
            <person name="Fernandez C."/>
            <person name="Holland P.W."/>
            <person name="Hou J."/>
            <person name="Hu S."/>
            <person name="Huckvale T."/>
            <person name="Hung S.S."/>
            <person name="Kamenetzky L."/>
            <person name="Keane J.A."/>
            <person name="Kiss F."/>
            <person name="Koziol U."/>
            <person name="Lambert O."/>
            <person name="Liu K."/>
            <person name="Luo X."/>
            <person name="Luo Y."/>
            <person name="Macchiaroli N."/>
            <person name="Nichol S."/>
            <person name="Paps J."/>
            <person name="Parkinson J."/>
            <person name="Pouchkina-Stantcheva N."/>
            <person name="Riddiford N."/>
            <person name="Rosenzvit M."/>
            <person name="Salinas G."/>
            <person name="Wasmuth J.D."/>
            <person name="Zamanian M."/>
            <person name="Zheng Y."/>
            <person name="Cai X."/>
            <person name="Soberon X."/>
            <person name="Olson P.D."/>
            <person name="Laclette J.P."/>
            <person name="Brehm K."/>
            <person name="Berriman M."/>
            <person name="Garciarrubio A."/>
            <person name="Bobes R.J."/>
            <person name="Fragoso G."/>
            <person name="Sanchez-Flores A."/>
            <person name="Estrada K."/>
            <person name="Cevallos M.A."/>
            <person name="Morett E."/>
            <person name="Gonzalez V."/>
            <person name="Portillo T."/>
            <person name="Ochoa-Leyva A."/>
            <person name="Jose M.V."/>
            <person name="Sciutto E."/>
            <person name="Landa A."/>
            <person name="Jimenez L."/>
            <person name="Valdes V."/>
            <person name="Carrero J.C."/>
            <person name="Larralde C."/>
            <person name="Morales-Montor J."/>
            <person name="Limon-Lason J."/>
            <person name="Soberon X."/>
            <person name="Laclette J.P."/>
        </authorList>
    </citation>
    <scope>NUCLEOTIDE SEQUENCE [LARGE SCALE GENOMIC DNA]</scope>
</reference>
<evidence type="ECO:0000256" key="5">
    <source>
        <dbReference type="ARBA" id="ARBA00023288"/>
    </source>
</evidence>
<keyword evidence="6" id="KW-0636">Prenylation</keyword>
<evidence type="ECO:0000256" key="7">
    <source>
        <dbReference type="ARBA" id="ARBA00046278"/>
    </source>
</evidence>
<dbReference type="Gene3D" id="3.30.450.50">
    <property type="entry name" value="Longin domain"/>
    <property type="match status" value="1"/>
</dbReference>
<organism evidence="11">
    <name type="scientific">Echinococcus granulosus</name>
    <name type="common">Hydatid tapeworm</name>
    <dbReference type="NCBI Taxonomy" id="6210"/>
    <lineage>
        <taxon>Eukaryota</taxon>
        <taxon>Metazoa</taxon>
        <taxon>Spiralia</taxon>
        <taxon>Lophotrochozoa</taxon>
        <taxon>Platyhelminthes</taxon>
        <taxon>Cestoda</taxon>
        <taxon>Eucestoda</taxon>
        <taxon>Cyclophyllidea</taxon>
        <taxon>Taeniidae</taxon>
        <taxon>Echinococcus</taxon>
        <taxon>Echinococcus granulosus group</taxon>
    </lineage>
</organism>
<dbReference type="GO" id="GO:0005794">
    <property type="term" value="C:Golgi apparatus"/>
    <property type="evidence" value="ECO:0007669"/>
    <property type="project" value="TreeGrafter"/>
</dbReference>
<dbReference type="InterPro" id="IPR010908">
    <property type="entry name" value="Longin_dom"/>
</dbReference>
<evidence type="ECO:0000313" key="12">
    <source>
        <dbReference type="Proteomes" id="UP000492820"/>
    </source>
</evidence>
<sequence>MREESFSYVGIFKNTLGLFCYAISTVSIYAQDLHTQLNASPRRYPDYLGKVTMKLFSLQVLYKTDAKPKLLQGTYDLSSFSFFQRGSVQEFLDFTAKLVCERTALCSRAAVHENGEYYFCHVFVRQDKLCAVVFSDQEYPQRVAQTLLTKTLEDFSAEYSPSTWATMSAGGANMRKLGEYLVKYQDPRQADSLSKLQADVEDTTQILHQTLETLIERGEKLDDLVSKSEDLSSQSKLFYQTAKKTNSCCKFFDGFFLLPTMNFATSYRDELCLRHLTSLDSWLLALQPPLPPLFLYPFPGRRLSSPNSTQPSPLSRPD</sequence>
<evidence type="ECO:0000313" key="11">
    <source>
        <dbReference type="EMBL" id="CDS15855.1"/>
    </source>
</evidence>
<dbReference type="InterPro" id="IPR042855">
    <property type="entry name" value="V_SNARE_CC"/>
</dbReference>
<dbReference type="EMBL" id="LK028576">
    <property type="protein sequence ID" value="CDS15855.1"/>
    <property type="molecule type" value="Genomic_DNA"/>
</dbReference>
<evidence type="ECO:0000256" key="3">
    <source>
        <dbReference type="ARBA" id="ARBA00023136"/>
    </source>
</evidence>
<dbReference type="CDD" id="cd14824">
    <property type="entry name" value="Longin"/>
    <property type="match status" value="1"/>
</dbReference>
<evidence type="ECO:0000259" key="9">
    <source>
        <dbReference type="PROSITE" id="PS50859"/>
    </source>
</evidence>
<evidence type="ECO:0000256" key="8">
    <source>
        <dbReference type="PROSITE-ProRule" id="PRU00290"/>
    </source>
</evidence>
<gene>
    <name evidence="11" type="ORF">EgrG_000826400</name>
</gene>
<dbReference type="PROSITE" id="PS50892">
    <property type="entry name" value="V_SNARE"/>
    <property type="match status" value="1"/>
</dbReference>
<evidence type="ECO:0000313" key="13">
    <source>
        <dbReference type="WBParaSite" id="EgrG_000826400"/>
    </source>
</evidence>
<dbReference type="SUPFAM" id="SSF64356">
    <property type="entry name" value="SNARE-like"/>
    <property type="match status" value="1"/>
</dbReference>
<dbReference type="GO" id="GO:0005484">
    <property type="term" value="F:SNAP receptor activity"/>
    <property type="evidence" value="ECO:0007669"/>
    <property type="project" value="TreeGrafter"/>
</dbReference>
<accession>A0A068WDX8</accession>
<dbReference type="SMART" id="SM01270">
    <property type="entry name" value="Longin"/>
    <property type="match status" value="1"/>
</dbReference>
<name>A0A068WDX8_ECHGR</name>
<keyword evidence="3" id="KW-0472">Membrane</keyword>
<dbReference type="Gene3D" id="1.20.5.110">
    <property type="match status" value="1"/>
</dbReference>
<evidence type="ECO:0000259" key="10">
    <source>
        <dbReference type="PROSITE" id="PS50892"/>
    </source>
</evidence>
<dbReference type="AlphaFoldDB" id="A0A068WDX8"/>
<dbReference type="Proteomes" id="UP000492820">
    <property type="component" value="Unassembled WGS sequence"/>
</dbReference>
<dbReference type="PROSITE" id="PS50859">
    <property type="entry name" value="LONGIN"/>
    <property type="match status" value="1"/>
</dbReference>
<dbReference type="PANTHER" id="PTHR45806:SF1">
    <property type="entry name" value="SYNAPTOBREVIN HOMOLOG YKT6"/>
    <property type="match status" value="1"/>
</dbReference>